<accession>A0A645JG87</accession>
<evidence type="ECO:0000313" key="1">
    <source>
        <dbReference type="EMBL" id="MPN62222.1"/>
    </source>
</evidence>
<sequence length="88" mass="10023">MIQHQRDLFPVEHLSLPRLVELVDGDGGRDVVAQHHVAIRHDDVARPDMLPAAVRGEYFLCHGHAHTICSPSIVYIPGSQRWQKSWPR</sequence>
<comment type="caution">
    <text evidence="1">The sequence shown here is derived from an EMBL/GenBank/DDBJ whole genome shotgun (WGS) entry which is preliminary data.</text>
</comment>
<gene>
    <name evidence="1" type="ORF">SDC9_209969</name>
</gene>
<dbReference type="AlphaFoldDB" id="A0A645JG87"/>
<organism evidence="1">
    <name type="scientific">bioreactor metagenome</name>
    <dbReference type="NCBI Taxonomy" id="1076179"/>
    <lineage>
        <taxon>unclassified sequences</taxon>
        <taxon>metagenomes</taxon>
        <taxon>ecological metagenomes</taxon>
    </lineage>
</organism>
<proteinExistence type="predicted"/>
<protein>
    <submittedName>
        <fullName evidence="1">Uncharacterized protein</fullName>
    </submittedName>
</protein>
<dbReference type="EMBL" id="VSSQ01139919">
    <property type="protein sequence ID" value="MPN62222.1"/>
    <property type="molecule type" value="Genomic_DNA"/>
</dbReference>
<reference evidence="1" key="1">
    <citation type="submission" date="2019-08" db="EMBL/GenBank/DDBJ databases">
        <authorList>
            <person name="Kucharzyk K."/>
            <person name="Murdoch R.W."/>
            <person name="Higgins S."/>
            <person name="Loffler F."/>
        </authorList>
    </citation>
    <scope>NUCLEOTIDE SEQUENCE</scope>
</reference>
<name>A0A645JG87_9ZZZZ</name>